<dbReference type="InterPro" id="IPR013538">
    <property type="entry name" value="ASHA1/2-like_C"/>
</dbReference>
<dbReference type="Pfam" id="PF08327">
    <property type="entry name" value="AHSA1"/>
    <property type="match status" value="1"/>
</dbReference>
<evidence type="ECO:0000313" key="3">
    <source>
        <dbReference type="EMBL" id="GID10170.1"/>
    </source>
</evidence>
<dbReference type="Proteomes" id="UP000612808">
    <property type="component" value="Unassembled WGS sequence"/>
</dbReference>
<keyword evidence="4" id="KW-1185">Reference proteome</keyword>
<sequence length="149" mass="16309">MTTYSDFTTEITVDRTPHDVLLAVTDVRARFSETITGEATTVGDEFSSVDQRITSSRLRATDVVPGRRVAWHVDEAYRDFAEEYDEWAGTSVTFEIAPPGVGTTLRFTHHGPTLGLACYRVCAQGWTGCINTSLHALMTTGTGRPIPAP</sequence>
<feature type="domain" description="Activator of Hsp90 ATPase homologue 1/2-like C-terminal" evidence="2">
    <location>
        <begin position="43"/>
        <end position="138"/>
    </location>
</feature>
<evidence type="ECO:0000259" key="2">
    <source>
        <dbReference type="Pfam" id="PF08327"/>
    </source>
</evidence>
<gene>
    <name evidence="3" type="ORF">Aru02nite_10590</name>
</gene>
<comment type="similarity">
    <text evidence="1">Belongs to the AHA1 family.</text>
</comment>
<organism evidence="3 4">
    <name type="scientific">Actinocatenispora rupis</name>
    <dbReference type="NCBI Taxonomy" id="519421"/>
    <lineage>
        <taxon>Bacteria</taxon>
        <taxon>Bacillati</taxon>
        <taxon>Actinomycetota</taxon>
        <taxon>Actinomycetes</taxon>
        <taxon>Micromonosporales</taxon>
        <taxon>Micromonosporaceae</taxon>
        <taxon>Actinocatenispora</taxon>
    </lineage>
</organism>
<reference evidence="3" key="1">
    <citation type="submission" date="2021-01" db="EMBL/GenBank/DDBJ databases">
        <title>Whole genome shotgun sequence of Actinocatenispora rupis NBRC 107355.</title>
        <authorList>
            <person name="Komaki H."/>
            <person name="Tamura T."/>
        </authorList>
    </citation>
    <scope>NUCLEOTIDE SEQUENCE</scope>
    <source>
        <strain evidence="3">NBRC 107355</strain>
    </source>
</reference>
<protein>
    <recommendedName>
        <fullName evidence="2">Activator of Hsp90 ATPase homologue 1/2-like C-terminal domain-containing protein</fullName>
    </recommendedName>
</protein>
<evidence type="ECO:0000256" key="1">
    <source>
        <dbReference type="ARBA" id="ARBA00006817"/>
    </source>
</evidence>
<dbReference type="SUPFAM" id="SSF55961">
    <property type="entry name" value="Bet v1-like"/>
    <property type="match status" value="1"/>
</dbReference>
<proteinExistence type="inferred from homology"/>
<dbReference type="RefSeq" id="WP_203655300.1">
    <property type="nucleotide sequence ID" value="NZ_BAAAZM010000002.1"/>
</dbReference>
<dbReference type="Gene3D" id="3.30.530.20">
    <property type="match status" value="1"/>
</dbReference>
<comment type="caution">
    <text evidence="3">The sequence shown here is derived from an EMBL/GenBank/DDBJ whole genome shotgun (WGS) entry which is preliminary data.</text>
</comment>
<dbReference type="InterPro" id="IPR023393">
    <property type="entry name" value="START-like_dom_sf"/>
</dbReference>
<dbReference type="EMBL" id="BOMB01000004">
    <property type="protein sequence ID" value="GID10170.1"/>
    <property type="molecule type" value="Genomic_DNA"/>
</dbReference>
<accession>A0A8J3IWY0</accession>
<evidence type="ECO:0000313" key="4">
    <source>
        <dbReference type="Proteomes" id="UP000612808"/>
    </source>
</evidence>
<dbReference type="AlphaFoldDB" id="A0A8J3IWY0"/>
<name>A0A8J3IWY0_9ACTN</name>